<name>A0ABQ3F997_9RHOB</name>
<dbReference type="Proteomes" id="UP000658305">
    <property type="component" value="Unassembled WGS sequence"/>
</dbReference>
<organism evidence="1 2">
    <name type="scientific">Gemmobacter nanjingensis</name>
    <dbReference type="NCBI Taxonomy" id="488454"/>
    <lineage>
        <taxon>Bacteria</taxon>
        <taxon>Pseudomonadati</taxon>
        <taxon>Pseudomonadota</taxon>
        <taxon>Alphaproteobacteria</taxon>
        <taxon>Rhodobacterales</taxon>
        <taxon>Paracoccaceae</taxon>
        <taxon>Gemmobacter</taxon>
    </lineage>
</organism>
<protein>
    <recommendedName>
        <fullName evidence="3">Methyltransferase domain-containing protein</fullName>
    </recommendedName>
</protein>
<reference evidence="2" key="1">
    <citation type="journal article" date="2019" name="Int. J. Syst. Evol. Microbiol.">
        <title>The Global Catalogue of Microorganisms (GCM) 10K type strain sequencing project: providing services to taxonomists for standard genome sequencing and annotation.</title>
        <authorList>
            <consortium name="The Broad Institute Genomics Platform"/>
            <consortium name="The Broad Institute Genome Sequencing Center for Infectious Disease"/>
            <person name="Wu L."/>
            <person name="Ma J."/>
        </authorList>
    </citation>
    <scope>NUCLEOTIDE SEQUENCE [LARGE SCALE GENOMIC DNA]</scope>
    <source>
        <strain evidence="2">KCTC 23298</strain>
    </source>
</reference>
<dbReference type="InterPro" id="IPR029063">
    <property type="entry name" value="SAM-dependent_MTases_sf"/>
</dbReference>
<dbReference type="Gene3D" id="3.40.50.150">
    <property type="entry name" value="Vaccinia Virus protein VP39"/>
    <property type="match status" value="1"/>
</dbReference>
<sequence length="312" mass="35495">MRVGAMLKLNHAELIENERARPADHRKGHDGYRRKMAALRDTFFEQFLTREARRHPSNDEIIAAFGDLPPADLAVPYDLTPEGLEHVSRCVQRKYVIHFKNIRRCWALLLQHMPELMAEGCAPREVLEMSTAHGATLEILRRKGHRVIGNDFANFVGGAALDSRYRDFNGSDLTSARDDHGLHDGSGVVRDWPYRPITESLGLDVRLFDAGSGPYPFADKSLDSVICFDAIEHYCHPRDWMKVVGEFTRIARRSVLVVPNAVAPHDAKRKDYIEAVYAFQRDMRNYSDDGWACVHAGVLRNQLSVFKLMRLG</sequence>
<accession>A0ABQ3F997</accession>
<keyword evidence="2" id="KW-1185">Reference proteome</keyword>
<evidence type="ECO:0000313" key="2">
    <source>
        <dbReference type="Proteomes" id="UP000658305"/>
    </source>
</evidence>
<comment type="caution">
    <text evidence="1">The sequence shown here is derived from an EMBL/GenBank/DDBJ whole genome shotgun (WGS) entry which is preliminary data.</text>
</comment>
<evidence type="ECO:0008006" key="3">
    <source>
        <dbReference type="Google" id="ProtNLM"/>
    </source>
</evidence>
<gene>
    <name evidence="1" type="ORF">GCM10007291_10420</name>
</gene>
<dbReference type="SUPFAM" id="SSF53335">
    <property type="entry name" value="S-adenosyl-L-methionine-dependent methyltransferases"/>
    <property type="match status" value="1"/>
</dbReference>
<proteinExistence type="predicted"/>
<dbReference type="EMBL" id="BMYI01000002">
    <property type="protein sequence ID" value="GHC14630.1"/>
    <property type="molecule type" value="Genomic_DNA"/>
</dbReference>
<evidence type="ECO:0000313" key="1">
    <source>
        <dbReference type="EMBL" id="GHC14630.1"/>
    </source>
</evidence>